<dbReference type="OrthoDB" id="145213at2"/>
<dbReference type="RefSeq" id="WP_121084930.1">
    <property type="nucleotide sequence ID" value="NZ_RBZU01000002.1"/>
</dbReference>
<dbReference type="EMBL" id="RBZU01000002">
    <property type="protein sequence ID" value="RKP57699.1"/>
    <property type="molecule type" value="Genomic_DNA"/>
</dbReference>
<dbReference type="AlphaFoldDB" id="A0A494Y4Q2"/>
<feature type="chain" id="PRO_5019861360" evidence="1">
    <location>
        <begin position="24"/>
        <end position="385"/>
    </location>
</feature>
<dbReference type="InterPro" id="IPR015943">
    <property type="entry name" value="WD40/YVTN_repeat-like_dom_sf"/>
</dbReference>
<sequence length="385" mass="40145">MGVRSWKSAVALLAFPVSMMAVAGTTMLSANDGIETFSDGAYHVLPGASEGSLSALDISTMPPRLLWTVPSEQTAAGPPSAVAVTPDGKLALVSNAAIRDPAAPTRRLDEKALLVYDLSQAVPKLIETLPLERRPWGIAIDPSGRHALAADGDGTVTWLTIQGTQVRVAEVVSLGPPSLKTMATAFTKDGRWALVTRRGDAGVTALRIDGDKIEPVRDITVGSNPYMVIVSPDGRYAAVSDIGHVTGDRNSVTLIDLRSVPFRAVDVFSVASTPEAIAFSPDSKRLAVDSINGSNMKHDDPSSSAHSLIQLFDVSARPVRQLGATEVGANAQGVAFAPDGASLIVQDFASNSLLVFGASEAGLSPLKYQVAMPGAPSALTVLDSQ</sequence>
<protein>
    <submittedName>
        <fullName evidence="2">YncE family protein</fullName>
    </submittedName>
</protein>
<dbReference type="Proteomes" id="UP000270342">
    <property type="component" value="Unassembled WGS sequence"/>
</dbReference>
<organism evidence="2 3">
    <name type="scientific">Pararobbsia silviterrae</name>
    <dbReference type="NCBI Taxonomy" id="1792498"/>
    <lineage>
        <taxon>Bacteria</taxon>
        <taxon>Pseudomonadati</taxon>
        <taxon>Pseudomonadota</taxon>
        <taxon>Betaproteobacteria</taxon>
        <taxon>Burkholderiales</taxon>
        <taxon>Burkholderiaceae</taxon>
        <taxon>Pararobbsia</taxon>
    </lineage>
</organism>
<dbReference type="InterPro" id="IPR051200">
    <property type="entry name" value="Host-pathogen_enzymatic-act"/>
</dbReference>
<dbReference type="PANTHER" id="PTHR47197">
    <property type="entry name" value="PROTEIN NIRF"/>
    <property type="match status" value="1"/>
</dbReference>
<comment type="caution">
    <text evidence="2">The sequence shown here is derived from an EMBL/GenBank/DDBJ whole genome shotgun (WGS) entry which is preliminary data.</text>
</comment>
<dbReference type="PANTHER" id="PTHR47197:SF3">
    <property type="entry name" value="DIHYDRO-HEME D1 DEHYDROGENASE"/>
    <property type="match status" value="1"/>
</dbReference>
<name>A0A494Y4Q2_9BURK</name>
<evidence type="ECO:0000256" key="1">
    <source>
        <dbReference type="SAM" id="SignalP"/>
    </source>
</evidence>
<evidence type="ECO:0000313" key="3">
    <source>
        <dbReference type="Proteomes" id="UP000270342"/>
    </source>
</evidence>
<keyword evidence="1" id="KW-0732">Signal</keyword>
<keyword evidence="3" id="KW-1185">Reference proteome</keyword>
<proteinExistence type="predicted"/>
<dbReference type="InterPro" id="IPR011044">
    <property type="entry name" value="Quino_amine_DH_bsu"/>
</dbReference>
<gene>
    <name evidence="2" type="ORF">D7S86_07105</name>
</gene>
<dbReference type="SUPFAM" id="SSF50969">
    <property type="entry name" value="YVTN repeat-like/Quinoprotein amine dehydrogenase"/>
    <property type="match status" value="1"/>
</dbReference>
<reference evidence="2 3" key="1">
    <citation type="submission" date="2018-10" db="EMBL/GenBank/DDBJ databases">
        <title>Robbsia sp. DHC34, isolated from soil.</title>
        <authorList>
            <person name="Gao Z.-H."/>
            <person name="Qiu L.-H."/>
        </authorList>
    </citation>
    <scope>NUCLEOTIDE SEQUENCE [LARGE SCALE GENOMIC DNA]</scope>
    <source>
        <strain evidence="2 3">DHC34</strain>
    </source>
</reference>
<evidence type="ECO:0000313" key="2">
    <source>
        <dbReference type="EMBL" id="RKP57699.1"/>
    </source>
</evidence>
<feature type="signal peptide" evidence="1">
    <location>
        <begin position="1"/>
        <end position="23"/>
    </location>
</feature>
<dbReference type="Gene3D" id="2.130.10.10">
    <property type="entry name" value="YVTN repeat-like/Quinoprotein amine dehydrogenase"/>
    <property type="match status" value="2"/>
</dbReference>
<accession>A0A494Y4Q2</accession>